<dbReference type="EMBL" id="CAJVPU010011082">
    <property type="protein sequence ID" value="CAG8611500.1"/>
    <property type="molecule type" value="Genomic_DNA"/>
</dbReference>
<comment type="caution">
    <text evidence="1">The sequence shown here is derived from an EMBL/GenBank/DDBJ whole genome shotgun (WGS) entry which is preliminary data.</text>
</comment>
<protein>
    <submittedName>
        <fullName evidence="1">13409_t:CDS:1</fullName>
    </submittedName>
</protein>
<proteinExistence type="predicted"/>
<keyword evidence="2" id="KW-1185">Reference proteome</keyword>
<organism evidence="1 2">
    <name type="scientific">Dentiscutata heterogama</name>
    <dbReference type="NCBI Taxonomy" id="1316150"/>
    <lineage>
        <taxon>Eukaryota</taxon>
        <taxon>Fungi</taxon>
        <taxon>Fungi incertae sedis</taxon>
        <taxon>Mucoromycota</taxon>
        <taxon>Glomeromycotina</taxon>
        <taxon>Glomeromycetes</taxon>
        <taxon>Diversisporales</taxon>
        <taxon>Gigasporaceae</taxon>
        <taxon>Dentiscutata</taxon>
    </lineage>
</organism>
<sequence length="46" mass="5037">MLNHITTGLNAIHKAGLVHDDLHIGNILHDDHEGTNITALPSFKQI</sequence>
<name>A0ACA9MV81_9GLOM</name>
<reference evidence="1" key="1">
    <citation type="submission" date="2021-06" db="EMBL/GenBank/DDBJ databases">
        <authorList>
            <person name="Kallberg Y."/>
            <person name="Tangrot J."/>
            <person name="Rosling A."/>
        </authorList>
    </citation>
    <scope>NUCLEOTIDE SEQUENCE</scope>
    <source>
        <strain evidence="1">IL203A</strain>
    </source>
</reference>
<accession>A0ACA9MV81</accession>
<feature type="non-terminal residue" evidence="1">
    <location>
        <position position="46"/>
    </location>
</feature>
<dbReference type="Proteomes" id="UP000789702">
    <property type="component" value="Unassembled WGS sequence"/>
</dbReference>
<evidence type="ECO:0000313" key="2">
    <source>
        <dbReference type="Proteomes" id="UP000789702"/>
    </source>
</evidence>
<gene>
    <name evidence="1" type="ORF">DHETER_LOCUS7656</name>
</gene>
<evidence type="ECO:0000313" key="1">
    <source>
        <dbReference type="EMBL" id="CAG8611500.1"/>
    </source>
</evidence>